<name>A0A437R0L6_9GAMM</name>
<dbReference type="RefSeq" id="WP_127698297.1">
    <property type="nucleotide sequence ID" value="NZ_SACS01000005.1"/>
</dbReference>
<evidence type="ECO:0000313" key="2">
    <source>
        <dbReference type="Proteomes" id="UP000283077"/>
    </source>
</evidence>
<dbReference type="Gene3D" id="3.40.50.150">
    <property type="entry name" value="Vaccinia Virus protein VP39"/>
    <property type="match status" value="1"/>
</dbReference>
<dbReference type="Proteomes" id="UP000283077">
    <property type="component" value="Unassembled WGS sequence"/>
</dbReference>
<reference evidence="1 2" key="1">
    <citation type="submission" date="2019-01" db="EMBL/GenBank/DDBJ databases">
        <authorList>
            <person name="Chen W.-M."/>
        </authorList>
    </citation>
    <scope>NUCLEOTIDE SEQUENCE [LARGE SCALE GENOMIC DNA]</scope>
    <source>
        <strain evidence="1 2">KYPC3</strain>
    </source>
</reference>
<dbReference type="EMBL" id="SACS01000005">
    <property type="protein sequence ID" value="RVU40314.1"/>
    <property type="molecule type" value="Genomic_DNA"/>
</dbReference>
<comment type="caution">
    <text evidence="1">The sequence shown here is derived from an EMBL/GenBank/DDBJ whole genome shotgun (WGS) entry which is preliminary data.</text>
</comment>
<keyword evidence="2" id="KW-1185">Reference proteome</keyword>
<evidence type="ECO:0000313" key="1">
    <source>
        <dbReference type="EMBL" id="RVU40314.1"/>
    </source>
</evidence>
<dbReference type="AlphaFoldDB" id="A0A437R0L6"/>
<protein>
    <recommendedName>
        <fullName evidence="3">Methyltransferase domain-containing protein</fullName>
    </recommendedName>
</protein>
<proteinExistence type="predicted"/>
<dbReference type="CDD" id="cd02440">
    <property type="entry name" value="AdoMet_MTases"/>
    <property type="match status" value="1"/>
</dbReference>
<gene>
    <name evidence="1" type="ORF">EOE67_06890</name>
</gene>
<dbReference type="OrthoDB" id="117774at2"/>
<evidence type="ECO:0008006" key="3">
    <source>
        <dbReference type="Google" id="ProtNLM"/>
    </source>
</evidence>
<accession>A0A437R0L6</accession>
<organism evidence="1 2">
    <name type="scientific">Rheinheimera riviphila</name>
    <dbReference type="NCBI Taxonomy" id="1834037"/>
    <lineage>
        <taxon>Bacteria</taxon>
        <taxon>Pseudomonadati</taxon>
        <taxon>Pseudomonadota</taxon>
        <taxon>Gammaproteobacteria</taxon>
        <taxon>Chromatiales</taxon>
        <taxon>Chromatiaceae</taxon>
        <taxon>Rheinheimera</taxon>
    </lineage>
</organism>
<dbReference type="SUPFAM" id="SSF53335">
    <property type="entry name" value="S-adenosyl-L-methionine-dependent methyltransferases"/>
    <property type="match status" value="1"/>
</dbReference>
<sequence>MEQSDNRTQAILSWQRTATVDLRVEQDEQRRYLVLNGQRQSQMQLHQPASPSYPHLLQLLDWLADKPWQRLLQIGLGGGEFNRVLAARWPERQVVTVEQQPLIIEAYQQFFRPQPHPNESLICADAASFACDALVKPERFEVIFVDIYPWPENWQALMLALLQLRAEKGWFCINLPGEPPAQWQQFWQQQPVKLVCYKVPGYLNQLWLGG</sequence>
<dbReference type="InterPro" id="IPR029063">
    <property type="entry name" value="SAM-dependent_MTases_sf"/>
</dbReference>